<protein>
    <submittedName>
        <fullName evidence="2">RNA polymerase subunit sigma-70</fullName>
    </submittedName>
</protein>
<dbReference type="InterPro" id="IPR009057">
    <property type="entry name" value="Homeodomain-like_sf"/>
</dbReference>
<organism evidence="2 3">
    <name type="scientific">Bacillus pseudomycoides</name>
    <dbReference type="NCBI Taxonomy" id="64104"/>
    <lineage>
        <taxon>Bacteria</taxon>
        <taxon>Bacillati</taxon>
        <taxon>Bacillota</taxon>
        <taxon>Bacilli</taxon>
        <taxon>Bacillales</taxon>
        <taxon>Bacillaceae</taxon>
        <taxon>Bacillus</taxon>
        <taxon>Bacillus cereus group</taxon>
    </lineage>
</organism>
<evidence type="ECO:0000313" key="3">
    <source>
        <dbReference type="Proteomes" id="UP000221918"/>
    </source>
</evidence>
<dbReference type="InterPro" id="IPR006448">
    <property type="entry name" value="Phage_term_ssu_P27"/>
</dbReference>
<dbReference type="Pfam" id="PF05119">
    <property type="entry name" value="Terminase_4"/>
    <property type="match status" value="1"/>
</dbReference>
<comment type="caution">
    <text evidence="2">The sequence shown here is derived from an EMBL/GenBank/DDBJ whole genome shotgun (WGS) entry which is preliminary data.</text>
</comment>
<proteinExistence type="predicted"/>
<dbReference type="SUPFAM" id="SSF46689">
    <property type="entry name" value="Homeodomain-like"/>
    <property type="match status" value="1"/>
</dbReference>
<gene>
    <name evidence="2" type="ORF">COF81_16445</name>
</gene>
<dbReference type="Gene3D" id="1.10.10.60">
    <property type="entry name" value="Homeodomain-like"/>
    <property type="match status" value="1"/>
</dbReference>
<feature type="domain" description="Terminase ATPase subunit N-terminal" evidence="1">
    <location>
        <begin position="11"/>
        <end position="47"/>
    </location>
</feature>
<reference evidence="2 3" key="1">
    <citation type="submission" date="2017-09" db="EMBL/GenBank/DDBJ databases">
        <title>Large-scale bioinformatics analysis of Bacillus genomes uncovers conserved roles of natural products in bacterial physiology.</title>
        <authorList>
            <consortium name="Agbiome Team Llc"/>
            <person name="Bleich R.M."/>
            <person name="Grubbs K.J."/>
            <person name="Santa Maria K.C."/>
            <person name="Allen S.E."/>
            <person name="Farag S."/>
            <person name="Shank E.A."/>
            <person name="Bowers A."/>
        </authorList>
    </citation>
    <scope>NUCLEOTIDE SEQUENCE [LARGE SCALE GENOMIC DNA]</scope>
    <source>
        <strain evidence="2 3">AFS037265</strain>
    </source>
</reference>
<accession>A0ABD6T8I7</accession>
<dbReference type="Proteomes" id="UP000221918">
    <property type="component" value="Unassembled WGS sequence"/>
</dbReference>
<dbReference type="AlphaFoldDB" id="A0ABD6T8I7"/>
<dbReference type="RefSeq" id="WP_018764110.1">
    <property type="nucleotide sequence ID" value="NZ_JARMBS010000126.1"/>
</dbReference>
<dbReference type="Pfam" id="PF06056">
    <property type="entry name" value="Terminase_5"/>
    <property type="match status" value="1"/>
</dbReference>
<evidence type="ECO:0000313" key="2">
    <source>
        <dbReference type="EMBL" id="PHE94349.1"/>
    </source>
</evidence>
<dbReference type="EMBL" id="NUTL01000068">
    <property type="protein sequence ID" value="PHE94349.1"/>
    <property type="molecule type" value="Genomic_DNA"/>
</dbReference>
<sequence>MNNNATPQEAAHSDYLSGMKYKDIAEKYSVSMNTVKSWKKRYNWQREGAHKTQKVAPRKKRVHTKLKPKINQLKETIKQDLMNQLQENGTFGAHYVDLVSDYMALWDIKNNLILDIEERGVVVDWSNGKQRGKKKNESISELNKTNAQMLKLLAELGLKATEVDKDDDDDEDV</sequence>
<name>A0ABD6T8I7_9BACI</name>
<dbReference type="InterPro" id="IPR010332">
    <property type="entry name" value="ATPase_terminase-su_N"/>
</dbReference>
<evidence type="ECO:0000259" key="1">
    <source>
        <dbReference type="Pfam" id="PF06056"/>
    </source>
</evidence>